<dbReference type="RefSeq" id="WP_341599184.1">
    <property type="nucleotide sequence ID" value="NZ_JBAKAZ010000409.1"/>
</dbReference>
<protein>
    <submittedName>
        <fullName evidence="2">LysR substrate-binding domain-containing protein</fullName>
    </submittedName>
</protein>
<evidence type="ECO:0000313" key="3">
    <source>
        <dbReference type="Proteomes" id="UP001369082"/>
    </source>
</evidence>
<dbReference type="InterPro" id="IPR005119">
    <property type="entry name" value="LysR_subst-bd"/>
</dbReference>
<dbReference type="Gene3D" id="3.40.190.10">
    <property type="entry name" value="Periplasmic binding protein-like II"/>
    <property type="match status" value="1"/>
</dbReference>
<reference evidence="2 3" key="1">
    <citation type="submission" date="2024-02" db="EMBL/GenBank/DDBJ databases">
        <title>Bacteria isolated from the canopy kelp, Nereocystis luetkeana.</title>
        <authorList>
            <person name="Pfister C.A."/>
            <person name="Younker I.T."/>
            <person name="Light S.H."/>
        </authorList>
    </citation>
    <scope>NUCLEOTIDE SEQUENCE [LARGE SCALE GENOMIC DNA]</scope>
    <source>
        <strain evidence="2 3">TI.1.05</strain>
    </source>
</reference>
<dbReference type="SUPFAM" id="SSF53850">
    <property type="entry name" value="Periplasmic binding protein-like II"/>
    <property type="match status" value="1"/>
</dbReference>
<dbReference type="Pfam" id="PF03466">
    <property type="entry name" value="LysR_substrate"/>
    <property type="match status" value="1"/>
</dbReference>
<evidence type="ECO:0000313" key="2">
    <source>
        <dbReference type="EMBL" id="MEL0631061.1"/>
    </source>
</evidence>
<name>A0ABU9GUP1_9GAMM</name>
<evidence type="ECO:0000259" key="1">
    <source>
        <dbReference type="Pfam" id="PF03466"/>
    </source>
</evidence>
<dbReference type="EMBL" id="JBAKAZ010000409">
    <property type="protein sequence ID" value="MEL0631061.1"/>
    <property type="molecule type" value="Genomic_DNA"/>
</dbReference>
<keyword evidence="3" id="KW-1185">Reference proteome</keyword>
<accession>A0ABU9GUP1</accession>
<comment type="caution">
    <text evidence="2">The sequence shown here is derived from an EMBL/GenBank/DDBJ whole genome shotgun (WGS) entry which is preliminary data.</text>
</comment>
<proteinExistence type="predicted"/>
<dbReference type="Proteomes" id="UP001369082">
    <property type="component" value="Unassembled WGS sequence"/>
</dbReference>
<organism evidence="2 3">
    <name type="scientific">Psychromonas aquatilis</name>
    <dbReference type="NCBI Taxonomy" id="2005072"/>
    <lineage>
        <taxon>Bacteria</taxon>
        <taxon>Pseudomonadati</taxon>
        <taxon>Pseudomonadota</taxon>
        <taxon>Gammaproteobacteria</taxon>
        <taxon>Alteromonadales</taxon>
        <taxon>Psychromonadaceae</taxon>
        <taxon>Psychromonas</taxon>
    </lineage>
</organism>
<sequence>KETFPDLELYLHENQTAVLLKQLEQGELDCLMLAELPGMENFKQVELYDEPFELALSD</sequence>
<feature type="domain" description="LysR substrate-binding" evidence="1">
    <location>
        <begin position="2"/>
        <end position="57"/>
    </location>
</feature>
<gene>
    <name evidence="2" type="ORF">V6256_15965</name>
</gene>
<feature type="non-terminal residue" evidence="2">
    <location>
        <position position="1"/>
    </location>
</feature>